<feature type="compositionally biased region" description="Basic residues" evidence="1">
    <location>
        <begin position="186"/>
        <end position="195"/>
    </location>
</feature>
<feature type="compositionally biased region" description="Basic and acidic residues" evidence="1">
    <location>
        <begin position="241"/>
        <end position="260"/>
    </location>
</feature>
<feature type="compositionally biased region" description="Basic residues" evidence="1">
    <location>
        <begin position="213"/>
        <end position="226"/>
    </location>
</feature>
<accession>A0A6J4QJZ8</accession>
<gene>
    <name evidence="2" type="ORF">AVDCRST_MAG51-3435</name>
</gene>
<feature type="non-terminal residue" evidence="2">
    <location>
        <position position="1"/>
    </location>
</feature>
<dbReference type="EC" id="1.1.1.1" evidence="2"/>
<dbReference type="GO" id="GO:0004022">
    <property type="term" value="F:alcohol dehydrogenase (NAD+) activity"/>
    <property type="evidence" value="ECO:0007669"/>
    <property type="project" value="UniProtKB-EC"/>
</dbReference>
<feature type="non-terminal residue" evidence="2">
    <location>
        <position position="377"/>
    </location>
</feature>
<protein>
    <submittedName>
        <fullName evidence="2">Alcohol dehydrogenase</fullName>
        <ecNumber evidence="2">1.1.1.1</ecNumber>
    </submittedName>
</protein>
<reference evidence="2" key="1">
    <citation type="submission" date="2020-02" db="EMBL/GenBank/DDBJ databases">
        <authorList>
            <person name="Meier V. D."/>
        </authorList>
    </citation>
    <scope>NUCLEOTIDE SEQUENCE</scope>
    <source>
        <strain evidence="2">AVDCRST_MAG51</strain>
    </source>
</reference>
<evidence type="ECO:0000256" key="1">
    <source>
        <dbReference type="SAM" id="MobiDB-lite"/>
    </source>
</evidence>
<feature type="compositionally biased region" description="Basic and acidic residues" evidence="1">
    <location>
        <begin position="321"/>
        <end position="330"/>
    </location>
</feature>
<feature type="compositionally biased region" description="Basic and acidic residues" evidence="1">
    <location>
        <begin position="196"/>
        <end position="205"/>
    </location>
</feature>
<evidence type="ECO:0000313" key="2">
    <source>
        <dbReference type="EMBL" id="CAA9442860.1"/>
    </source>
</evidence>
<feature type="compositionally biased region" description="Basic residues" evidence="1">
    <location>
        <begin position="9"/>
        <end position="20"/>
    </location>
</feature>
<feature type="region of interest" description="Disordered" evidence="1">
    <location>
        <begin position="1"/>
        <end position="377"/>
    </location>
</feature>
<feature type="compositionally biased region" description="Low complexity" evidence="1">
    <location>
        <begin position="21"/>
        <end position="61"/>
    </location>
</feature>
<dbReference type="AlphaFoldDB" id="A0A6J4QJZ8"/>
<organism evidence="2">
    <name type="scientific">uncultured Ramlibacter sp</name>
    <dbReference type="NCBI Taxonomy" id="260755"/>
    <lineage>
        <taxon>Bacteria</taxon>
        <taxon>Pseudomonadati</taxon>
        <taxon>Pseudomonadota</taxon>
        <taxon>Betaproteobacteria</taxon>
        <taxon>Burkholderiales</taxon>
        <taxon>Comamonadaceae</taxon>
        <taxon>Ramlibacter</taxon>
        <taxon>environmental samples</taxon>
    </lineage>
</organism>
<feature type="compositionally biased region" description="Basic residues" evidence="1">
    <location>
        <begin position="140"/>
        <end position="149"/>
    </location>
</feature>
<feature type="compositionally biased region" description="Basic and acidic residues" evidence="1">
    <location>
        <begin position="282"/>
        <end position="295"/>
    </location>
</feature>
<proteinExistence type="predicted"/>
<feature type="compositionally biased region" description="Basic and acidic residues" evidence="1">
    <location>
        <begin position="150"/>
        <end position="159"/>
    </location>
</feature>
<feature type="compositionally biased region" description="Basic residues" evidence="1">
    <location>
        <begin position="84"/>
        <end position="118"/>
    </location>
</feature>
<name>A0A6J4QJZ8_9BURK</name>
<sequence>EPAQVRLPDRHHVRSRRPPRGGRTPQGTRAAPAAAGDGPRPGQAAGAGRVPFGTGRVAGRGVQRRGGQPHRVSGDGRRAGLPKPWRRLRDRLRRRGHARCRQGRRHRGHPRRRHHRIRLGPPEGAAHRQAAALVRGAPDHRRHRFRSRTLRGDQRRRDAPQAGRLQCGDPGARGVRRPGADARTAGARHRRHRHGRPDPQHRELPVARLPPVVRRHRAGGHAHRGRGAADGGGAAEPPAGPHRDDDGLDDGCDRLPEGPRRRPRLRPCAGRGVRPAPWAGQRPDDRHGAGLEPRGRAGQVRRTRACLQGSGRRCGVRALARRPEAQDRPGRPAGRARRSARAAAAPDRGGASRHRAPDQSAARHARGLPAAVRSSAL</sequence>
<keyword evidence="2" id="KW-0560">Oxidoreductase</keyword>
<dbReference type="EMBL" id="CADCUX010000742">
    <property type="protein sequence ID" value="CAA9442860.1"/>
    <property type="molecule type" value="Genomic_DNA"/>
</dbReference>